<dbReference type="AlphaFoldDB" id="A0A8S9ZXI5"/>
<reference evidence="6" key="1">
    <citation type="journal article" date="2020" name="Ecol. Evol.">
        <title>Genome structure and content of the rice root-knot nematode (Meloidogyne graminicola).</title>
        <authorList>
            <person name="Phan N.T."/>
            <person name="Danchin E.G.J."/>
            <person name="Klopp C."/>
            <person name="Perfus-Barbeoch L."/>
            <person name="Kozlowski D.K."/>
            <person name="Koutsovoulos G.D."/>
            <person name="Lopez-Roques C."/>
            <person name="Bouchez O."/>
            <person name="Zahm M."/>
            <person name="Besnard G."/>
            <person name="Bellafiore S."/>
        </authorList>
    </citation>
    <scope>NUCLEOTIDE SEQUENCE</scope>
    <source>
        <strain evidence="6">VN-18</strain>
    </source>
</reference>
<dbReference type="InterPro" id="IPR011989">
    <property type="entry name" value="ARM-like"/>
</dbReference>
<accession>A0A8S9ZXI5</accession>
<feature type="domain" description="Exportin-1/Importin-beta-like" evidence="5">
    <location>
        <begin position="103"/>
        <end position="206"/>
    </location>
</feature>
<organism evidence="6 7">
    <name type="scientific">Meloidogyne graminicola</name>
    <dbReference type="NCBI Taxonomy" id="189291"/>
    <lineage>
        <taxon>Eukaryota</taxon>
        <taxon>Metazoa</taxon>
        <taxon>Ecdysozoa</taxon>
        <taxon>Nematoda</taxon>
        <taxon>Chromadorea</taxon>
        <taxon>Rhabditida</taxon>
        <taxon>Tylenchina</taxon>
        <taxon>Tylenchomorpha</taxon>
        <taxon>Tylenchoidea</taxon>
        <taxon>Meloidogynidae</taxon>
        <taxon>Meloidogyninae</taxon>
        <taxon>Meloidogyne</taxon>
    </lineage>
</organism>
<dbReference type="OrthoDB" id="2016913at2759"/>
<sequence length="954" mass="110009">MDNSKILLTSITQFYETKSESSRKDLGIILENFRQGRGSWRVAVSFIDNTNPVNVQFFGAETLYFIISRRFDEILEHIENIDELKAFFLHKLSSSAHSLAHSVLNKLSAAFALFILKCLPDIWGDSISELQVFWSCQIELLLRVLAEISSEFNHLNVSLDHRQNIRTELQKSTNGIVQMVQQVMMDNDLSCSVRNAAVECIEGWMKLPGTNLLDFLSIFDVLFNNICNDYMGLTRILDTIKSNDGLRNLHRLLWQLTSALTNSVLPQILMELNLPQEETDNLLEKMEDISPLISTIVEFAQEYSKYIVDFVCKNYNEQSIVEVYLKLCTFFFHVSTFPGLYPTQECISDLPEPWWRSLREELLQLDEGFTWSSNRYHLKEGSIKWYLQMLESAILKFVYSKEINLFDKESLEKFEQYRTFERSDVSINAIQLASQETVLLLTNKLNIFLEACDVLSSEAVIHLLTEAADFLRFNHLNMLLPTIYKCITLNEWKMRNVSDTELIYFAKSYLRFIQKIEHLLINCSENERVLKTIVQTILSYIQIPELNKSSFETLLIIMKRKENVIKIIVDQIINCCYEYFANELNPSDLRILSMRCLGTGLSFKDNETIIKSLQQMLFPWLKELQNVANQLPKNDGWLERINFELSILASLVSSLRKSSNNDQIALSESPVKLILTQSLPLFNNLLSVTGHPSVEIIEKICDVLEAGILSLYTNVAPLLQNYLCFIDIIITTNPVPACELAKKLFLTFHKESDETPILIKHLASWYLSRFTSISNNLNISNFPTILDENLVEFAHHIFKKFWDPIMFASTFSEETYNFVLQFIQSACYLLDTVIELSRDASLMQESLRGLSLFLKKLSQNDNGQLIRSVEIVAEKTISVVFLSIRNESTLSANVNHIADILFFFMSKYPSQTRTIIQNLPNGDSQHVSLMFSSPSVKVFRLHVLQMHQTFLHKG</sequence>
<evidence type="ECO:0000313" key="6">
    <source>
        <dbReference type="EMBL" id="KAF7638454.1"/>
    </source>
</evidence>
<dbReference type="InterPro" id="IPR051345">
    <property type="entry name" value="Importin_beta-like_NTR"/>
</dbReference>
<keyword evidence="3" id="KW-0813">Transport</keyword>
<evidence type="ECO:0000256" key="1">
    <source>
        <dbReference type="ARBA" id="ARBA00004123"/>
    </source>
</evidence>
<keyword evidence="7" id="KW-1185">Reference proteome</keyword>
<name>A0A8S9ZXI5_9BILA</name>
<dbReference type="GO" id="GO:0005737">
    <property type="term" value="C:cytoplasm"/>
    <property type="evidence" value="ECO:0007669"/>
    <property type="project" value="TreeGrafter"/>
</dbReference>
<comment type="subcellular location">
    <subcellularLocation>
        <location evidence="1">Nucleus</location>
    </subcellularLocation>
</comment>
<gene>
    <name evidence="6" type="ORF">Mgra_00002131</name>
</gene>
<dbReference type="Gene3D" id="1.25.10.10">
    <property type="entry name" value="Leucine-rich Repeat Variant"/>
    <property type="match status" value="1"/>
</dbReference>
<dbReference type="Pfam" id="PF08389">
    <property type="entry name" value="Xpo1"/>
    <property type="match status" value="1"/>
</dbReference>
<dbReference type="EMBL" id="JABEBT010000012">
    <property type="protein sequence ID" value="KAF7638454.1"/>
    <property type="molecule type" value="Genomic_DNA"/>
</dbReference>
<dbReference type="InterPro" id="IPR016024">
    <property type="entry name" value="ARM-type_fold"/>
</dbReference>
<comment type="similarity">
    <text evidence="2">Belongs to the importin beta family.</text>
</comment>
<comment type="caution">
    <text evidence="6">The sequence shown here is derived from an EMBL/GenBank/DDBJ whole genome shotgun (WGS) entry which is preliminary data.</text>
</comment>
<dbReference type="PANTHER" id="PTHR12363">
    <property type="entry name" value="TRANSPORTIN 3 AND IMPORTIN 13"/>
    <property type="match status" value="1"/>
</dbReference>
<dbReference type="InterPro" id="IPR013598">
    <property type="entry name" value="Exportin-1/Importin-b-like"/>
</dbReference>
<evidence type="ECO:0000256" key="2">
    <source>
        <dbReference type="ARBA" id="ARBA00007991"/>
    </source>
</evidence>
<dbReference type="GO" id="GO:0006606">
    <property type="term" value="P:protein import into nucleus"/>
    <property type="evidence" value="ECO:0007669"/>
    <property type="project" value="TreeGrafter"/>
</dbReference>
<proteinExistence type="inferred from homology"/>
<keyword evidence="4" id="KW-0539">Nucleus</keyword>
<evidence type="ECO:0000256" key="3">
    <source>
        <dbReference type="ARBA" id="ARBA00022448"/>
    </source>
</evidence>
<dbReference type="Proteomes" id="UP000605970">
    <property type="component" value="Unassembled WGS sequence"/>
</dbReference>
<dbReference type="GO" id="GO:0005634">
    <property type="term" value="C:nucleus"/>
    <property type="evidence" value="ECO:0007669"/>
    <property type="project" value="UniProtKB-SubCell"/>
</dbReference>
<evidence type="ECO:0000256" key="4">
    <source>
        <dbReference type="ARBA" id="ARBA00023242"/>
    </source>
</evidence>
<evidence type="ECO:0000313" key="7">
    <source>
        <dbReference type="Proteomes" id="UP000605970"/>
    </source>
</evidence>
<protein>
    <submittedName>
        <fullName evidence="6">Xpo1 domain-containing protein</fullName>
    </submittedName>
</protein>
<evidence type="ECO:0000259" key="5">
    <source>
        <dbReference type="Pfam" id="PF08389"/>
    </source>
</evidence>
<dbReference type="SUPFAM" id="SSF48371">
    <property type="entry name" value="ARM repeat"/>
    <property type="match status" value="1"/>
</dbReference>
<dbReference type="PANTHER" id="PTHR12363:SF33">
    <property type="entry name" value="IMPORTIN-13"/>
    <property type="match status" value="1"/>
</dbReference>